<keyword evidence="3" id="KW-1185">Reference proteome</keyword>
<accession>F6CZ88</accession>
<dbReference type="EMBL" id="CP002771">
    <property type="protein sequence ID" value="AEF53544.1"/>
    <property type="molecule type" value="Genomic_DNA"/>
</dbReference>
<dbReference type="eggNOG" id="ENOG5032WAD">
    <property type="taxonomic scope" value="Bacteria"/>
</dbReference>
<evidence type="ECO:0000259" key="1">
    <source>
        <dbReference type="Pfam" id="PF18922"/>
    </source>
</evidence>
<feature type="domain" description="DUF5672" evidence="1">
    <location>
        <begin position="72"/>
        <end position="208"/>
    </location>
</feature>
<dbReference type="InterPro" id="IPR043729">
    <property type="entry name" value="DUF5672"/>
</dbReference>
<reference evidence="2 3" key="1">
    <citation type="journal article" date="2012" name="Stand. Genomic Sci.">
        <title>Complete genome sequence of Marinomonas posidonica type strain (IVIA-Po-181(T)).</title>
        <authorList>
            <person name="Lucas-Elio P."/>
            <person name="Goodwin L."/>
            <person name="Woyke T."/>
            <person name="Pitluck S."/>
            <person name="Nolan M."/>
            <person name="Kyrpides N.C."/>
            <person name="Detter J.C."/>
            <person name="Copeland A."/>
            <person name="Lu M."/>
            <person name="Bruce D."/>
            <person name="Detter C."/>
            <person name="Tapia R."/>
            <person name="Han S."/>
            <person name="Land M.L."/>
            <person name="Ivanova N."/>
            <person name="Mikhailova N."/>
            <person name="Johnston A.W."/>
            <person name="Sanchez-Amat A."/>
        </authorList>
    </citation>
    <scope>NUCLEOTIDE SEQUENCE [LARGE SCALE GENOMIC DNA]</scope>
    <source>
        <strain evidence="3">CECT 7376 / NCIMB 14433 / IVIA-Po-181</strain>
    </source>
</reference>
<dbReference type="RefSeq" id="WP_013795021.1">
    <property type="nucleotide sequence ID" value="NC_015559.1"/>
</dbReference>
<sequence length="235" mass="27340">MRKISNVTLVSVATTEVEATVKAIEYSIKELCFERVLLLSHYDPNPGSNVYEHVKIKPFNNVAEWGRFVVFDLYKYIDTDYIILIHADGFIVNPSAWCDDFLEYDYIGAPWPLPKDKFSYRDYYGNIIRCGNSVSLRSKKMLSLPSELKLDWESAEDVLFHEDGFLCVKNRHILQSNGVEFAPLSLAVYFSREKTLPENKNIEPFLFHQWSGKNSKYPCFGGKKSIFYKLNRYLK</sequence>
<dbReference type="Pfam" id="PF18922">
    <property type="entry name" value="DUF5672"/>
    <property type="match status" value="1"/>
</dbReference>
<proteinExistence type="predicted"/>
<name>F6CZ88_MARPP</name>
<dbReference type="AlphaFoldDB" id="F6CZ88"/>
<dbReference type="Proteomes" id="UP000009230">
    <property type="component" value="Chromosome"/>
</dbReference>
<dbReference type="HOGENOM" id="CLU_082665_0_0_6"/>
<evidence type="ECO:0000313" key="2">
    <source>
        <dbReference type="EMBL" id="AEF53544.1"/>
    </source>
</evidence>
<dbReference type="STRING" id="491952.Mar181_0481"/>
<gene>
    <name evidence="2" type="ordered locus">Mar181_0481</name>
</gene>
<dbReference type="OrthoDB" id="7391526at2"/>
<dbReference type="KEGG" id="mpc:Mar181_0481"/>
<protein>
    <recommendedName>
        <fullName evidence="1">DUF5672 domain-containing protein</fullName>
    </recommendedName>
</protein>
<organism evidence="2 3">
    <name type="scientific">Marinomonas posidonica (strain CECT 7376 / NCIMB 14433 / IVIA-Po-181)</name>
    <dbReference type="NCBI Taxonomy" id="491952"/>
    <lineage>
        <taxon>Bacteria</taxon>
        <taxon>Pseudomonadati</taxon>
        <taxon>Pseudomonadota</taxon>
        <taxon>Gammaproteobacteria</taxon>
        <taxon>Oceanospirillales</taxon>
        <taxon>Oceanospirillaceae</taxon>
        <taxon>Marinomonas</taxon>
    </lineage>
</organism>
<evidence type="ECO:0000313" key="3">
    <source>
        <dbReference type="Proteomes" id="UP000009230"/>
    </source>
</evidence>